<name>A0A0D2CQ75_9EURO</name>
<evidence type="ECO:0000313" key="1">
    <source>
        <dbReference type="EMBL" id="KIW52117.1"/>
    </source>
</evidence>
<dbReference type="HOGENOM" id="CLU_2263773_0_0_1"/>
<organism evidence="1 2">
    <name type="scientific">Exophiala xenobiotica</name>
    <dbReference type="NCBI Taxonomy" id="348802"/>
    <lineage>
        <taxon>Eukaryota</taxon>
        <taxon>Fungi</taxon>
        <taxon>Dikarya</taxon>
        <taxon>Ascomycota</taxon>
        <taxon>Pezizomycotina</taxon>
        <taxon>Eurotiomycetes</taxon>
        <taxon>Chaetothyriomycetidae</taxon>
        <taxon>Chaetothyriales</taxon>
        <taxon>Herpotrichiellaceae</taxon>
        <taxon>Exophiala</taxon>
    </lineage>
</organism>
<proteinExistence type="predicted"/>
<evidence type="ECO:0008006" key="3">
    <source>
        <dbReference type="Google" id="ProtNLM"/>
    </source>
</evidence>
<dbReference type="RefSeq" id="XP_013312701.1">
    <property type="nucleotide sequence ID" value="XM_013457247.1"/>
</dbReference>
<reference evidence="1 2" key="1">
    <citation type="submission" date="2015-01" db="EMBL/GenBank/DDBJ databases">
        <title>The Genome Sequence of Exophiala xenobiotica CBS118157.</title>
        <authorList>
            <consortium name="The Broad Institute Genomics Platform"/>
            <person name="Cuomo C."/>
            <person name="de Hoog S."/>
            <person name="Gorbushina A."/>
            <person name="Stielow B."/>
            <person name="Teixiera M."/>
            <person name="Abouelleil A."/>
            <person name="Chapman S.B."/>
            <person name="Priest M."/>
            <person name="Young S.K."/>
            <person name="Wortman J."/>
            <person name="Nusbaum C."/>
            <person name="Birren B."/>
        </authorList>
    </citation>
    <scope>NUCLEOTIDE SEQUENCE [LARGE SCALE GENOMIC DNA]</scope>
    <source>
        <strain evidence="1 2">CBS 118157</strain>
    </source>
</reference>
<gene>
    <name evidence="1" type="ORF">PV05_07782</name>
</gene>
<dbReference type="EMBL" id="KN847321">
    <property type="protein sequence ID" value="KIW52117.1"/>
    <property type="molecule type" value="Genomic_DNA"/>
</dbReference>
<keyword evidence="2" id="KW-1185">Reference proteome</keyword>
<dbReference type="AlphaFoldDB" id="A0A0D2CQ75"/>
<dbReference type="Proteomes" id="UP000054342">
    <property type="component" value="Unassembled WGS sequence"/>
</dbReference>
<accession>A0A0D2CQ75</accession>
<evidence type="ECO:0000313" key="2">
    <source>
        <dbReference type="Proteomes" id="UP000054342"/>
    </source>
</evidence>
<dbReference type="GeneID" id="25329690"/>
<protein>
    <recommendedName>
        <fullName evidence="3">Protein-ribulosamine 3-kinase</fullName>
    </recommendedName>
</protein>
<sequence length="103" mass="11930">MLQGEFQLMKAIYNLLLDFVPKPNAWGTYQSNPDTHFFLCEYRETADDMPDPENFSVQLALLHKNSESHTDEFGQWMPACNKFGASYVTAYRSDVVSDEKHYP</sequence>
<dbReference type="OrthoDB" id="5772781at2759"/>